<accession>A0A6B1DVQ7</accession>
<protein>
    <submittedName>
        <fullName evidence="2">DUF3500 domain-containing protein</fullName>
    </submittedName>
</protein>
<name>A0A6B1DVQ7_9CHLR</name>
<comment type="caution">
    <text evidence="2">The sequence shown here is derived from an EMBL/GenBank/DDBJ whole genome shotgun (WGS) entry which is preliminary data.</text>
</comment>
<gene>
    <name evidence="2" type="ORF">F4Y08_10530</name>
</gene>
<proteinExistence type="predicted"/>
<dbReference type="PANTHER" id="PTHR37489">
    <property type="entry name" value="DUF3500 DOMAIN-CONTAINING PROTEIN"/>
    <property type="match status" value="1"/>
</dbReference>
<organism evidence="2">
    <name type="scientific">Caldilineaceae bacterium SB0662_bin_9</name>
    <dbReference type="NCBI Taxonomy" id="2605258"/>
    <lineage>
        <taxon>Bacteria</taxon>
        <taxon>Bacillati</taxon>
        <taxon>Chloroflexota</taxon>
        <taxon>Caldilineae</taxon>
        <taxon>Caldilineales</taxon>
        <taxon>Caldilineaceae</taxon>
    </lineage>
</organism>
<dbReference type="EMBL" id="VXPY01000076">
    <property type="protein sequence ID" value="MYD90753.1"/>
    <property type="molecule type" value="Genomic_DNA"/>
</dbReference>
<feature type="region of interest" description="Disordered" evidence="1">
    <location>
        <begin position="79"/>
        <end position="119"/>
    </location>
</feature>
<reference evidence="2" key="1">
    <citation type="submission" date="2019-09" db="EMBL/GenBank/DDBJ databases">
        <title>Characterisation of the sponge microbiome using genome-centric metagenomics.</title>
        <authorList>
            <person name="Engelberts J.P."/>
            <person name="Robbins S.J."/>
            <person name="De Goeij J.M."/>
            <person name="Aranda M."/>
            <person name="Bell S.C."/>
            <person name="Webster N.S."/>
        </authorList>
    </citation>
    <scope>NUCLEOTIDE SEQUENCE</scope>
    <source>
        <strain evidence="2">SB0662_bin_9</strain>
    </source>
</reference>
<sequence length="426" mass="46292">MAGGSWYLRLGVFGWRGAGMWRWGRLMHSKHGTIVLLEVARWLSRRGVRLRKSSMPKPAVFLLFCTMVVVGCAGVSEEPETAETAQPVASADATESDIPYDGTAKQSPDREPGSDGARGEAEAAAIAAAGFLTQLDERQREAAVLPYDSDLIRNWSNLPPGVLRFERNGVRIGDLDETQQEALHDFLAAAMSPYGYYTVTAVIAAEGVLEESARAQRVGWSADNYWLAFFGEPSPTNPWRWQFGGHHLAINMSVRDGRVSMSPTFLGIEPARFSDAEGIHVPFMDRVDAGLAVINSLDGNIAATALLDERPNALQSGTGPVGFVPFEGASLESFSAAQRQAVLDAAALWVNLMPEHSAQVRLEEIEAELEQAYFGWHGPANGTGSIYYVIHGDTVLIEFSTQDPLGAAEGHIHSIYRDPTNEYGIG</sequence>
<dbReference type="AlphaFoldDB" id="A0A6B1DVQ7"/>
<dbReference type="InterPro" id="IPR021889">
    <property type="entry name" value="DUF3500"/>
</dbReference>
<evidence type="ECO:0000256" key="1">
    <source>
        <dbReference type="SAM" id="MobiDB-lite"/>
    </source>
</evidence>
<evidence type="ECO:0000313" key="2">
    <source>
        <dbReference type="EMBL" id="MYD90753.1"/>
    </source>
</evidence>
<feature type="compositionally biased region" description="Basic and acidic residues" evidence="1">
    <location>
        <begin position="107"/>
        <end position="119"/>
    </location>
</feature>
<dbReference type="PANTHER" id="PTHR37489:SF1">
    <property type="entry name" value="DUF3500 DOMAIN-CONTAINING PROTEIN"/>
    <property type="match status" value="1"/>
</dbReference>
<dbReference type="Pfam" id="PF12006">
    <property type="entry name" value="DUF3500"/>
    <property type="match status" value="1"/>
</dbReference>